<evidence type="ECO:0000256" key="11">
    <source>
        <dbReference type="ARBA" id="ARBA00032711"/>
    </source>
</evidence>
<keyword evidence="7" id="KW-0931">ER-Golgi transport</keyword>
<evidence type="ECO:0000256" key="12">
    <source>
        <dbReference type="SAM" id="Coils"/>
    </source>
</evidence>
<keyword evidence="15" id="KW-1185">Reference proteome</keyword>
<feature type="transmembrane region" description="Helical" evidence="14">
    <location>
        <begin position="258"/>
        <end position="278"/>
    </location>
</feature>
<evidence type="ECO:0000256" key="7">
    <source>
        <dbReference type="ARBA" id="ARBA00022892"/>
    </source>
</evidence>
<dbReference type="GO" id="GO:0006890">
    <property type="term" value="P:retrograde vesicle-mediated transport, Golgi to endoplasmic reticulum"/>
    <property type="evidence" value="ECO:0007669"/>
    <property type="project" value="TreeGrafter"/>
</dbReference>
<keyword evidence="12" id="KW-0175">Coiled coil</keyword>
<evidence type="ECO:0000256" key="10">
    <source>
        <dbReference type="ARBA" id="ARBA00023136"/>
    </source>
</evidence>
<dbReference type="InterPro" id="IPR019150">
    <property type="entry name" value="Vesicle_transport_protein_Use1"/>
</dbReference>
<dbReference type="GO" id="GO:0005484">
    <property type="term" value="F:SNAP receptor activity"/>
    <property type="evidence" value="ECO:0007669"/>
    <property type="project" value="TreeGrafter"/>
</dbReference>
<evidence type="ECO:0000256" key="13">
    <source>
        <dbReference type="SAM" id="MobiDB-lite"/>
    </source>
</evidence>
<dbReference type="Proteomes" id="UP000515126">
    <property type="component" value="Chromosome 8"/>
</dbReference>
<dbReference type="Pfam" id="PF09753">
    <property type="entry name" value="Use1"/>
    <property type="match status" value="1"/>
</dbReference>
<evidence type="ECO:0000256" key="6">
    <source>
        <dbReference type="ARBA" id="ARBA00022824"/>
    </source>
</evidence>
<evidence type="ECO:0000256" key="2">
    <source>
        <dbReference type="ARBA" id="ARBA00007891"/>
    </source>
</evidence>
<feature type="coiled-coil region" evidence="12">
    <location>
        <begin position="224"/>
        <end position="251"/>
    </location>
</feature>
<comment type="subcellular location">
    <subcellularLocation>
        <location evidence="1">Endoplasmic reticulum membrane</location>
        <topology evidence="1">Single-pass type IV membrane protein</topology>
    </subcellularLocation>
</comment>
<keyword evidence="4" id="KW-0813">Transport</keyword>
<feature type="region of interest" description="Disordered" evidence="13">
    <location>
        <begin position="160"/>
        <end position="182"/>
    </location>
</feature>
<dbReference type="CTD" id="55850"/>
<evidence type="ECO:0000256" key="14">
    <source>
        <dbReference type="SAM" id="Phobius"/>
    </source>
</evidence>
<dbReference type="KEGG" id="mcal:110299991"/>
<dbReference type="GO" id="GO:0031201">
    <property type="term" value="C:SNARE complex"/>
    <property type="evidence" value="ECO:0007669"/>
    <property type="project" value="TreeGrafter"/>
</dbReference>
<evidence type="ECO:0000313" key="15">
    <source>
        <dbReference type="Proteomes" id="UP000515126"/>
    </source>
</evidence>
<organism evidence="15 16">
    <name type="scientific">Mus caroli</name>
    <name type="common">Ryukyu mouse</name>
    <name type="synonym">Ricefield mouse</name>
    <dbReference type="NCBI Taxonomy" id="10089"/>
    <lineage>
        <taxon>Eukaryota</taxon>
        <taxon>Metazoa</taxon>
        <taxon>Chordata</taxon>
        <taxon>Craniata</taxon>
        <taxon>Vertebrata</taxon>
        <taxon>Euteleostomi</taxon>
        <taxon>Mammalia</taxon>
        <taxon>Eutheria</taxon>
        <taxon>Euarchontoglires</taxon>
        <taxon>Glires</taxon>
        <taxon>Rodentia</taxon>
        <taxon>Myomorpha</taxon>
        <taxon>Muroidea</taxon>
        <taxon>Muridae</taxon>
        <taxon>Murinae</taxon>
        <taxon>Mus</taxon>
        <taxon>Mus</taxon>
    </lineage>
</organism>
<evidence type="ECO:0000256" key="9">
    <source>
        <dbReference type="ARBA" id="ARBA00022989"/>
    </source>
</evidence>
<keyword evidence="10 14" id="KW-0472">Membrane</keyword>
<dbReference type="RefSeq" id="XP_021025661.1">
    <property type="nucleotide sequence ID" value="XM_021170002.2"/>
</dbReference>
<dbReference type="PANTHER" id="PTHR13050">
    <property type="entry name" value="USE1-LIKE PROTEIN"/>
    <property type="match status" value="1"/>
</dbReference>
<gene>
    <name evidence="16" type="primary">Use1</name>
</gene>
<proteinExistence type="inferred from homology"/>
<dbReference type="AlphaFoldDB" id="A0A6P5Q7D0"/>
<dbReference type="GO" id="GO:0005789">
    <property type="term" value="C:endoplasmic reticulum membrane"/>
    <property type="evidence" value="ECO:0007669"/>
    <property type="project" value="UniProtKB-SubCell"/>
</dbReference>
<keyword evidence="8" id="KW-0653">Protein transport</keyword>
<evidence type="ECO:0000256" key="4">
    <source>
        <dbReference type="ARBA" id="ARBA00022448"/>
    </source>
</evidence>
<dbReference type="CDD" id="cd15860">
    <property type="entry name" value="SNARE_USE1"/>
    <property type="match status" value="1"/>
</dbReference>
<dbReference type="GO" id="GO:0015031">
    <property type="term" value="P:protein transport"/>
    <property type="evidence" value="ECO:0007669"/>
    <property type="project" value="UniProtKB-KW"/>
</dbReference>
<evidence type="ECO:0000313" key="16">
    <source>
        <dbReference type="RefSeq" id="XP_021025661.1"/>
    </source>
</evidence>
<evidence type="ECO:0000256" key="3">
    <source>
        <dbReference type="ARBA" id="ARBA00015843"/>
    </source>
</evidence>
<accession>A0A6P5Q7D0</accession>
<evidence type="ECO:0000256" key="8">
    <source>
        <dbReference type="ARBA" id="ARBA00022927"/>
    </source>
</evidence>
<protein>
    <recommendedName>
        <fullName evidence="3">Vesicle transport protein USE1</fullName>
    </recommendedName>
    <alternativeName>
        <fullName evidence="11">USE1-like protein</fullName>
    </alternativeName>
</protein>
<keyword evidence="9 14" id="KW-1133">Transmembrane helix</keyword>
<evidence type="ECO:0000256" key="5">
    <source>
        <dbReference type="ARBA" id="ARBA00022692"/>
    </source>
</evidence>
<sequence length="285" mass="32291">MGYRDSASKNEKGQMAQAEGVYHRPLATSRLELNLVRLLCRCESMAAEKREPDEWRLEKYVGALEDMLQALKVQASKPASEVISEYSRKVDFLKGMLQAEKLTSSSEKALANQFLAPGRVPTTSKERVPATKTVHLQSRARYTSEMRSELLGMEPSGECEVDMRKRASAKGTRPADERQSASELDLVLQRHQGLQEKLAEEMLGLARSLKTNTLAAQSVIKKDNQTLSHSLKMADQNLEKLKLESERLEQHAQKSVNWLLWAMLIVVCFVFISMILFIRIMPRLK</sequence>
<reference evidence="16" key="1">
    <citation type="submission" date="2025-08" db="UniProtKB">
        <authorList>
            <consortium name="RefSeq"/>
        </authorList>
    </citation>
    <scope>IDENTIFICATION</scope>
</reference>
<comment type="similarity">
    <text evidence="2">Belongs to the USE1 family.</text>
</comment>
<dbReference type="GeneID" id="110299991"/>
<keyword evidence="6" id="KW-0256">Endoplasmic reticulum</keyword>
<name>A0A6P5Q7D0_MUSCR</name>
<evidence type="ECO:0000256" key="1">
    <source>
        <dbReference type="ARBA" id="ARBA00004163"/>
    </source>
</evidence>
<keyword evidence="5 14" id="KW-0812">Transmembrane</keyword>
<dbReference type="PANTHER" id="PTHR13050:SF10">
    <property type="entry name" value="VESICLE TRANSPORT PROTEIN USE1"/>
    <property type="match status" value="1"/>
</dbReference>